<keyword evidence="1" id="KW-1185">Reference proteome</keyword>
<accession>A0A914P1K7</accession>
<dbReference type="AlphaFoldDB" id="A0A914P1K7"/>
<dbReference type="WBParaSite" id="Minc3s10329g43991">
    <property type="protein sequence ID" value="Minc3s10329g43991"/>
    <property type="gene ID" value="Minc3s10329g43991"/>
</dbReference>
<dbReference type="Proteomes" id="UP000887563">
    <property type="component" value="Unplaced"/>
</dbReference>
<proteinExistence type="predicted"/>
<name>A0A914P1K7_MELIC</name>
<evidence type="ECO:0000313" key="2">
    <source>
        <dbReference type="WBParaSite" id="Minc3s10329g43991"/>
    </source>
</evidence>
<sequence length="50" mass="5928">MVAKYKKDQLLRELNRRYERLQNFKKKPSKLSKDGELLPRIGSIAAQRVL</sequence>
<evidence type="ECO:0000313" key="1">
    <source>
        <dbReference type="Proteomes" id="UP000887563"/>
    </source>
</evidence>
<reference evidence="2" key="1">
    <citation type="submission" date="2022-11" db="UniProtKB">
        <authorList>
            <consortium name="WormBaseParasite"/>
        </authorList>
    </citation>
    <scope>IDENTIFICATION</scope>
</reference>
<organism evidence="1 2">
    <name type="scientific">Meloidogyne incognita</name>
    <name type="common">Southern root-knot nematode worm</name>
    <name type="synonym">Oxyuris incognita</name>
    <dbReference type="NCBI Taxonomy" id="6306"/>
    <lineage>
        <taxon>Eukaryota</taxon>
        <taxon>Metazoa</taxon>
        <taxon>Ecdysozoa</taxon>
        <taxon>Nematoda</taxon>
        <taxon>Chromadorea</taxon>
        <taxon>Rhabditida</taxon>
        <taxon>Tylenchina</taxon>
        <taxon>Tylenchomorpha</taxon>
        <taxon>Tylenchoidea</taxon>
        <taxon>Meloidogynidae</taxon>
        <taxon>Meloidogyninae</taxon>
        <taxon>Meloidogyne</taxon>
        <taxon>Meloidogyne incognita group</taxon>
    </lineage>
</organism>
<protein>
    <submittedName>
        <fullName evidence="2">Uncharacterized protein</fullName>
    </submittedName>
</protein>